<dbReference type="SUPFAM" id="SSF52540">
    <property type="entry name" value="P-loop containing nucleoside triphosphate hydrolases"/>
    <property type="match status" value="1"/>
</dbReference>
<evidence type="ECO:0000259" key="11">
    <source>
        <dbReference type="PROSITE" id="PS50893"/>
    </source>
</evidence>
<organism evidence="13 14">
    <name type="scientific">Kiloniella spongiae</name>
    <dbReference type="NCBI Taxonomy" id="1489064"/>
    <lineage>
        <taxon>Bacteria</taxon>
        <taxon>Pseudomonadati</taxon>
        <taxon>Pseudomonadota</taxon>
        <taxon>Alphaproteobacteria</taxon>
        <taxon>Rhodospirillales</taxon>
        <taxon>Kiloniellaceae</taxon>
        <taxon>Kiloniella</taxon>
    </lineage>
</organism>
<dbReference type="PROSITE" id="PS00211">
    <property type="entry name" value="ABC_TRANSPORTER_1"/>
    <property type="match status" value="1"/>
</dbReference>
<sequence length="605" mass="64987">MSDSTPKTAVPSAQQSNPESSDNEIKQALGYCRKALISIGLFSFVINMLMLTGPLFMLQVYDRVLTSRSIPTLIALTVLIAGLFGFMGILEVIRSKVLVRIGLKLDSVLTERIFNIWLLQGLLKSDGKKTNPLADLATMRQFLSGNAPVALFDLPWVPFYLALVFLLHWTLGLVAVVGALIVFVLALTNELSTRNHLKRGAAHTAAAGAYADQSHRNAETVLAMGMGENVQKRWQQSHQEGIKNNITASDRAGTLTATSKTFRMFLQSIILAVGAALAVEQLITPGVMIAASILTGRALAPVDQTLAQWKGVITARQAYQRLKALLNTIPKEKDKTDLPDPQGKLSVEKVFVTPPGGSKPALKGVNFTLEPGQGLGVIGTSASGKSTLARLLIGAWLPMQGTVRLDGATLDQWKRTALGKHIGYLPQQVELFSGTIKENIARFNPEAQDADVIEAAQRAGVHEMILRLTNGYETEIGTDGAGLSGGQKQRIALARALYLDPALVILDEPNSNLDSEGDASLTEAIKGIRARGKTVIVMAHRPSAIAAVDMLLMLNDGQQTAFGQKEQVLKEVTQQVPNGQVPNRQSSVHENPPQAGKTTPLGTAG</sequence>
<dbReference type="InterPro" id="IPR011527">
    <property type="entry name" value="ABC1_TM_dom"/>
</dbReference>
<evidence type="ECO:0000256" key="9">
    <source>
        <dbReference type="SAM" id="MobiDB-lite"/>
    </source>
</evidence>
<dbReference type="Gene3D" id="3.40.50.300">
    <property type="entry name" value="P-loop containing nucleotide triphosphate hydrolases"/>
    <property type="match status" value="1"/>
</dbReference>
<dbReference type="PROSITE" id="PS50929">
    <property type="entry name" value="ABC_TM1F"/>
    <property type="match status" value="1"/>
</dbReference>
<dbReference type="EMBL" id="LAQL01000028">
    <property type="protein sequence ID" value="KLN58892.1"/>
    <property type="molecule type" value="Genomic_DNA"/>
</dbReference>
<feature type="compositionally biased region" description="Polar residues" evidence="9">
    <location>
        <begin position="1"/>
        <end position="20"/>
    </location>
</feature>
<dbReference type="InterPro" id="IPR047957">
    <property type="entry name" value="ABC_AprD-like_6TM"/>
</dbReference>
<dbReference type="CDD" id="cd03246">
    <property type="entry name" value="ABCC_Protease_Secretion"/>
    <property type="match status" value="1"/>
</dbReference>
<dbReference type="GO" id="GO:0005886">
    <property type="term" value="C:plasma membrane"/>
    <property type="evidence" value="ECO:0007669"/>
    <property type="project" value="UniProtKB-SubCell"/>
</dbReference>
<feature type="region of interest" description="Disordered" evidence="9">
    <location>
        <begin position="577"/>
        <end position="605"/>
    </location>
</feature>
<keyword evidence="14" id="KW-1185">Reference proteome</keyword>
<gene>
    <name evidence="13" type="ORF">WH96_20525</name>
</gene>
<feature type="compositionally biased region" description="Polar residues" evidence="9">
    <location>
        <begin position="577"/>
        <end position="589"/>
    </location>
</feature>
<feature type="transmembrane region" description="Helical" evidence="10">
    <location>
        <begin position="70"/>
        <end position="90"/>
    </location>
</feature>
<dbReference type="InterPro" id="IPR017871">
    <property type="entry name" value="ABC_transporter-like_CS"/>
</dbReference>
<dbReference type="OrthoDB" id="5288404at2"/>
<dbReference type="PANTHER" id="PTHR24221">
    <property type="entry name" value="ATP-BINDING CASSETTE SUB-FAMILY B"/>
    <property type="match status" value="1"/>
</dbReference>
<dbReference type="CDD" id="cd18586">
    <property type="entry name" value="ABC_6TM_PrtD_like"/>
    <property type="match status" value="1"/>
</dbReference>
<comment type="caution">
    <text evidence="13">The sequence shown here is derived from an EMBL/GenBank/DDBJ whole genome shotgun (WGS) entry which is preliminary data.</text>
</comment>
<evidence type="ECO:0000256" key="7">
    <source>
        <dbReference type="ARBA" id="ARBA00022989"/>
    </source>
</evidence>
<evidence type="ECO:0000256" key="3">
    <source>
        <dbReference type="ARBA" id="ARBA00022475"/>
    </source>
</evidence>
<name>A0A0H2MDY0_9PROT</name>
<evidence type="ECO:0000256" key="5">
    <source>
        <dbReference type="ARBA" id="ARBA00022741"/>
    </source>
</evidence>
<evidence type="ECO:0000259" key="12">
    <source>
        <dbReference type="PROSITE" id="PS50929"/>
    </source>
</evidence>
<evidence type="ECO:0000256" key="1">
    <source>
        <dbReference type="ARBA" id="ARBA00004651"/>
    </source>
</evidence>
<evidence type="ECO:0000256" key="10">
    <source>
        <dbReference type="SAM" id="Phobius"/>
    </source>
</evidence>
<dbReference type="InterPro" id="IPR027417">
    <property type="entry name" value="P-loop_NTPase"/>
</dbReference>
<dbReference type="SMART" id="SM00382">
    <property type="entry name" value="AAA"/>
    <property type="match status" value="1"/>
</dbReference>
<dbReference type="PATRIC" id="fig|1489064.4.peg.1932"/>
<dbReference type="Gene3D" id="1.20.1560.10">
    <property type="entry name" value="ABC transporter type 1, transmembrane domain"/>
    <property type="match status" value="1"/>
</dbReference>
<keyword evidence="5" id="KW-0547">Nucleotide-binding</keyword>
<feature type="transmembrane region" description="Helical" evidence="10">
    <location>
        <begin position="269"/>
        <end position="294"/>
    </location>
</feature>
<dbReference type="PANTHER" id="PTHR24221:SF248">
    <property type="entry name" value="ABC TRANSPORTER TRANSMEMBRANE REGION"/>
    <property type="match status" value="1"/>
</dbReference>
<comment type="subcellular location">
    <subcellularLocation>
        <location evidence="1">Cell membrane</location>
        <topology evidence="1">Multi-pass membrane protein</topology>
    </subcellularLocation>
</comment>
<accession>A0A0H2MDY0</accession>
<evidence type="ECO:0008006" key="15">
    <source>
        <dbReference type="Google" id="ProtNLM"/>
    </source>
</evidence>
<feature type="transmembrane region" description="Helical" evidence="10">
    <location>
        <begin position="35"/>
        <end position="58"/>
    </location>
</feature>
<protein>
    <recommendedName>
        <fullName evidence="15">Peptidase</fullName>
    </recommendedName>
</protein>
<feature type="domain" description="ABC transmembrane type-1" evidence="12">
    <location>
        <begin position="39"/>
        <end position="314"/>
    </location>
</feature>
<feature type="region of interest" description="Disordered" evidence="9">
    <location>
        <begin position="1"/>
        <end position="22"/>
    </location>
</feature>
<keyword evidence="2" id="KW-0813">Transport</keyword>
<keyword evidence="6" id="KW-0067">ATP-binding</keyword>
<keyword evidence="7 10" id="KW-1133">Transmembrane helix</keyword>
<dbReference type="InterPro" id="IPR039421">
    <property type="entry name" value="Type_1_exporter"/>
</dbReference>
<keyword evidence="4 10" id="KW-0812">Transmembrane</keyword>
<dbReference type="InterPro" id="IPR036640">
    <property type="entry name" value="ABC1_TM_sf"/>
</dbReference>
<dbReference type="GO" id="GO:0005524">
    <property type="term" value="F:ATP binding"/>
    <property type="evidence" value="ECO:0007669"/>
    <property type="project" value="UniProtKB-KW"/>
</dbReference>
<dbReference type="InterPro" id="IPR003439">
    <property type="entry name" value="ABC_transporter-like_ATP-bd"/>
</dbReference>
<dbReference type="RefSeq" id="WP_047766124.1">
    <property type="nucleotide sequence ID" value="NZ_LAQL01000028.1"/>
</dbReference>
<feature type="domain" description="ABC transporter" evidence="11">
    <location>
        <begin position="345"/>
        <end position="581"/>
    </location>
</feature>
<dbReference type="InterPro" id="IPR010128">
    <property type="entry name" value="ATPase_T1SS_PrtD-like"/>
</dbReference>
<dbReference type="GO" id="GO:0034040">
    <property type="term" value="F:ATPase-coupled lipid transmembrane transporter activity"/>
    <property type="evidence" value="ECO:0007669"/>
    <property type="project" value="TreeGrafter"/>
</dbReference>
<dbReference type="Pfam" id="PF00664">
    <property type="entry name" value="ABC_membrane"/>
    <property type="match status" value="1"/>
</dbReference>
<evidence type="ECO:0000256" key="8">
    <source>
        <dbReference type="ARBA" id="ARBA00023136"/>
    </source>
</evidence>
<keyword evidence="8 10" id="KW-0472">Membrane</keyword>
<dbReference type="SUPFAM" id="SSF90123">
    <property type="entry name" value="ABC transporter transmembrane region"/>
    <property type="match status" value="1"/>
</dbReference>
<feature type="compositionally biased region" description="Polar residues" evidence="9">
    <location>
        <begin position="596"/>
        <end position="605"/>
    </location>
</feature>
<dbReference type="PROSITE" id="PS50893">
    <property type="entry name" value="ABC_TRANSPORTER_2"/>
    <property type="match status" value="1"/>
</dbReference>
<dbReference type="STRING" id="1489064.WH96_20525"/>
<evidence type="ECO:0000313" key="14">
    <source>
        <dbReference type="Proteomes" id="UP000035444"/>
    </source>
</evidence>
<evidence type="ECO:0000256" key="2">
    <source>
        <dbReference type="ARBA" id="ARBA00022448"/>
    </source>
</evidence>
<evidence type="ECO:0000256" key="4">
    <source>
        <dbReference type="ARBA" id="ARBA00022692"/>
    </source>
</evidence>
<proteinExistence type="predicted"/>
<feature type="transmembrane region" description="Helical" evidence="10">
    <location>
        <begin position="159"/>
        <end position="188"/>
    </location>
</feature>
<dbReference type="GO" id="GO:0140359">
    <property type="term" value="F:ABC-type transporter activity"/>
    <property type="evidence" value="ECO:0007669"/>
    <property type="project" value="InterPro"/>
</dbReference>
<dbReference type="GO" id="GO:0016887">
    <property type="term" value="F:ATP hydrolysis activity"/>
    <property type="evidence" value="ECO:0007669"/>
    <property type="project" value="InterPro"/>
</dbReference>
<dbReference type="Proteomes" id="UP000035444">
    <property type="component" value="Unassembled WGS sequence"/>
</dbReference>
<dbReference type="InterPro" id="IPR003593">
    <property type="entry name" value="AAA+_ATPase"/>
</dbReference>
<dbReference type="FunFam" id="3.40.50.300:FF:001444">
    <property type="entry name" value="ABC transporter ATP-binding protein"/>
    <property type="match status" value="1"/>
</dbReference>
<dbReference type="AlphaFoldDB" id="A0A0H2MDY0"/>
<dbReference type="GO" id="GO:0030253">
    <property type="term" value="P:protein secretion by the type I secretion system"/>
    <property type="evidence" value="ECO:0007669"/>
    <property type="project" value="InterPro"/>
</dbReference>
<keyword evidence="3" id="KW-1003">Cell membrane</keyword>
<evidence type="ECO:0000313" key="13">
    <source>
        <dbReference type="EMBL" id="KLN58892.1"/>
    </source>
</evidence>
<reference evidence="13 14" key="1">
    <citation type="submission" date="2015-03" db="EMBL/GenBank/DDBJ databases">
        <title>Genome Sequence of Kiloniella spongiae MEBiC09566, isolated from a marine sponge.</title>
        <authorList>
            <person name="Shao Z."/>
            <person name="Wang L."/>
            <person name="Li X."/>
        </authorList>
    </citation>
    <scope>NUCLEOTIDE SEQUENCE [LARGE SCALE GENOMIC DNA]</scope>
    <source>
        <strain evidence="13 14">MEBiC09566</strain>
    </source>
</reference>
<dbReference type="NCBIfam" id="TIGR01842">
    <property type="entry name" value="type_I_sec_PrtD"/>
    <property type="match status" value="1"/>
</dbReference>
<evidence type="ECO:0000256" key="6">
    <source>
        <dbReference type="ARBA" id="ARBA00022840"/>
    </source>
</evidence>
<dbReference type="GO" id="GO:0030256">
    <property type="term" value="C:type I protein secretion system complex"/>
    <property type="evidence" value="ECO:0007669"/>
    <property type="project" value="InterPro"/>
</dbReference>
<dbReference type="Pfam" id="PF00005">
    <property type="entry name" value="ABC_tran"/>
    <property type="match status" value="1"/>
</dbReference>